<organism evidence="2 3">
    <name type="scientific">Nepenthes gracilis</name>
    <name type="common">Slender pitcher plant</name>
    <dbReference type="NCBI Taxonomy" id="150966"/>
    <lineage>
        <taxon>Eukaryota</taxon>
        <taxon>Viridiplantae</taxon>
        <taxon>Streptophyta</taxon>
        <taxon>Embryophyta</taxon>
        <taxon>Tracheophyta</taxon>
        <taxon>Spermatophyta</taxon>
        <taxon>Magnoliopsida</taxon>
        <taxon>eudicotyledons</taxon>
        <taxon>Gunneridae</taxon>
        <taxon>Pentapetalae</taxon>
        <taxon>Caryophyllales</taxon>
        <taxon>Nepenthaceae</taxon>
        <taxon>Nepenthes</taxon>
    </lineage>
</organism>
<evidence type="ECO:0000313" key="3">
    <source>
        <dbReference type="Proteomes" id="UP001279734"/>
    </source>
</evidence>
<keyword evidence="3" id="KW-1185">Reference proteome</keyword>
<protein>
    <submittedName>
        <fullName evidence="2">Uncharacterized protein</fullName>
    </submittedName>
</protein>
<name>A0AAD3S6K5_NEPGR</name>
<dbReference type="Proteomes" id="UP001279734">
    <property type="component" value="Unassembled WGS sequence"/>
</dbReference>
<evidence type="ECO:0000313" key="2">
    <source>
        <dbReference type="EMBL" id="GMH05452.1"/>
    </source>
</evidence>
<feature type="region of interest" description="Disordered" evidence="1">
    <location>
        <begin position="1"/>
        <end position="23"/>
    </location>
</feature>
<reference evidence="2" key="1">
    <citation type="submission" date="2023-05" db="EMBL/GenBank/DDBJ databases">
        <title>Nepenthes gracilis genome sequencing.</title>
        <authorList>
            <person name="Fukushima K."/>
        </authorList>
    </citation>
    <scope>NUCLEOTIDE SEQUENCE</scope>
    <source>
        <strain evidence="2">SING2019-196</strain>
    </source>
</reference>
<gene>
    <name evidence="2" type="ORF">Nepgr_007292</name>
</gene>
<accession>A0AAD3S6K5</accession>
<proteinExistence type="predicted"/>
<evidence type="ECO:0000256" key="1">
    <source>
        <dbReference type="SAM" id="MobiDB-lite"/>
    </source>
</evidence>
<dbReference type="EMBL" id="BSYO01000005">
    <property type="protein sequence ID" value="GMH05452.1"/>
    <property type="molecule type" value="Genomic_DNA"/>
</dbReference>
<comment type="caution">
    <text evidence="2">The sequence shown here is derived from an EMBL/GenBank/DDBJ whole genome shotgun (WGS) entry which is preliminary data.</text>
</comment>
<dbReference type="AlphaFoldDB" id="A0AAD3S6K5"/>
<sequence length="96" mass="10703">MDSLTSPAAAANTSCSRPLAQNDQPNFCGKLPYMLLPRPCVHDGENVAPEREKSDDEIDKDALKPIKEMALDSESRLSLIKMSQIRHAKIGESWRH</sequence>